<name>A0A9P0P8B7_ACAOB</name>
<reference evidence="2" key="1">
    <citation type="submission" date="2022-03" db="EMBL/GenBank/DDBJ databases">
        <authorList>
            <person name="Sayadi A."/>
        </authorList>
    </citation>
    <scope>NUCLEOTIDE SEQUENCE</scope>
</reference>
<evidence type="ECO:0000313" key="3">
    <source>
        <dbReference type="Proteomes" id="UP001152888"/>
    </source>
</evidence>
<accession>A0A9P0P8B7</accession>
<dbReference type="Proteomes" id="UP001152888">
    <property type="component" value="Unassembled WGS sequence"/>
</dbReference>
<dbReference type="OrthoDB" id="10531977at2759"/>
<protein>
    <submittedName>
        <fullName evidence="2">Uncharacterized protein</fullName>
    </submittedName>
</protein>
<dbReference type="AlphaFoldDB" id="A0A9P0P8B7"/>
<proteinExistence type="predicted"/>
<dbReference type="EMBL" id="CAKOFQ010006833">
    <property type="protein sequence ID" value="CAH1975108.1"/>
    <property type="molecule type" value="Genomic_DNA"/>
</dbReference>
<organism evidence="2 3">
    <name type="scientific">Acanthoscelides obtectus</name>
    <name type="common">Bean weevil</name>
    <name type="synonym">Bruchus obtectus</name>
    <dbReference type="NCBI Taxonomy" id="200917"/>
    <lineage>
        <taxon>Eukaryota</taxon>
        <taxon>Metazoa</taxon>
        <taxon>Ecdysozoa</taxon>
        <taxon>Arthropoda</taxon>
        <taxon>Hexapoda</taxon>
        <taxon>Insecta</taxon>
        <taxon>Pterygota</taxon>
        <taxon>Neoptera</taxon>
        <taxon>Endopterygota</taxon>
        <taxon>Coleoptera</taxon>
        <taxon>Polyphaga</taxon>
        <taxon>Cucujiformia</taxon>
        <taxon>Chrysomeloidea</taxon>
        <taxon>Chrysomelidae</taxon>
        <taxon>Bruchinae</taxon>
        <taxon>Bruchini</taxon>
        <taxon>Acanthoscelides</taxon>
    </lineage>
</organism>
<evidence type="ECO:0000256" key="1">
    <source>
        <dbReference type="SAM" id="MobiDB-lite"/>
    </source>
</evidence>
<sequence length="99" mass="10807">MYCLCTKEISECTAGPSTTQHRCHQSTPVPPLSEDAATEKDAAFFQLHHPAFSVPLDYSLYPLVYDAPLQLDGTGSSRDHHRRPCPGSSMGVQAMRDSG</sequence>
<feature type="region of interest" description="Disordered" evidence="1">
    <location>
        <begin position="72"/>
        <end position="99"/>
    </location>
</feature>
<gene>
    <name evidence="2" type="ORF">ACAOBT_LOCUS11450</name>
</gene>
<comment type="caution">
    <text evidence="2">The sequence shown here is derived from an EMBL/GenBank/DDBJ whole genome shotgun (WGS) entry which is preliminary data.</text>
</comment>
<keyword evidence="3" id="KW-1185">Reference proteome</keyword>
<evidence type="ECO:0000313" key="2">
    <source>
        <dbReference type="EMBL" id="CAH1975108.1"/>
    </source>
</evidence>